<dbReference type="PROSITE" id="PS51257">
    <property type="entry name" value="PROKAR_LIPOPROTEIN"/>
    <property type="match status" value="1"/>
</dbReference>
<name>A0A9D8PNC6_9DELT</name>
<sequence>MKKNAITVILVIFTLIFFGCRSTPKVYAPPKSSPVKYKIVYIEFEYSPEYLITVFDKRDIIDDLTKRINDLGFLVTIKPERADMTLKINIDALILPDRNARLKDRTTFGLAEGEAMMKYTAAFTDNKTFKDITETTETYKTSEFFPSKDELKEKFFSEMKDNILKFMSQYKGF</sequence>
<dbReference type="AlphaFoldDB" id="A0A9D8PNC6"/>
<reference evidence="1" key="1">
    <citation type="journal article" date="2021" name="Environ. Microbiol.">
        <title>Genomic characterization of three novel Desulfobacterota classes expand the metabolic and phylogenetic diversity of the phylum.</title>
        <authorList>
            <person name="Murphy C.L."/>
            <person name="Biggerstaff J."/>
            <person name="Eichhorn A."/>
            <person name="Ewing E."/>
            <person name="Shahan R."/>
            <person name="Soriano D."/>
            <person name="Stewart S."/>
            <person name="VanMol K."/>
            <person name="Walker R."/>
            <person name="Walters P."/>
            <person name="Elshahed M.S."/>
            <person name="Youssef N.H."/>
        </authorList>
    </citation>
    <scope>NUCLEOTIDE SEQUENCE</scope>
    <source>
        <strain evidence="1">Zod_Metabat.24</strain>
    </source>
</reference>
<comment type="caution">
    <text evidence="1">The sequence shown here is derived from an EMBL/GenBank/DDBJ whole genome shotgun (WGS) entry which is preliminary data.</text>
</comment>
<accession>A0A9D8PNC6</accession>
<reference evidence="1" key="2">
    <citation type="submission" date="2021-01" db="EMBL/GenBank/DDBJ databases">
        <authorList>
            <person name="Hahn C.R."/>
            <person name="Youssef N.H."/>
            <person name="Elshahed M."/>
        </authorList>
    </citation>
    <scope>NUCLEOTIDE SEQUENCE</scope>
    <source>
        <strain evidence="1">Zod_Metabat.24</strain>
    </source>
</reference>
<evidence type="ECO:0000313" key="1">
    <source>
        <dbReference type="EMBL" id="MBN1571922.1"/>
    </source>
</evidence>
<proteinExistence type="predicted"/>
<gene>
    <name evidence="1" type="ORF">JW984_01860</name>
</gene>
<evidence type="ECO:0000313" key="2">
    <source>
        <dbReference type="Proteomes" id="UP000809273"/>
    </source>
</evidence>
<protein>
    <submittedName>
        <fullName evidence="1">Uncharacterized protein</fullName>
    </submittedName>
</protein>
<dbReference type="EMBL" id="JAFGIX010000009">
    <property type="protein sequence ID" value="MBN1571922.1"/>
    <property type="molecule type" value="Genomic_DNA"/>
</dbReference>
<organism evidence="1 2">
    <name type="scientific">Candidatus Zymogenus saltonus</name>
    <dbReference type="NCBI Taxonomy" id="2844893"/>
    <lineage>
        <taxon>Bacteria</taxon>
        <taxon>Deltaproteobacteria</taxon>
        <taxon>Candidatus Zymogenia</taxon>
        <taxon>Candidatus Zymogeniales</taxon>
        <taxon>Candidatus Zymogenaceae</taxon>
        <taxon>Candidatus Zymogenus</taxon>
    </lineage>
</organism>
<dbReference type="Proteomes" id="UP000809273">
    <property type="component" value="Unassembled WGS sequence"/>
</dbReference>